<keyword evidence="2" id="KW-1185">Reference proteome</keyword>
<dbReference type="InterPro" id="IPR002110">
    <property type="entry name" value="Ankyrin_rpt"/>
</dbReference>
<reference evidence="1 2" key="1">
    <citation type="submission" date="2018-06" db="EMBL/GenBank/DDBJ databases">
        <authorList>
            <consortium name="Pathogen Informatics"/>
            <person name="Doyle S."/>
        </authorList>
    </citation>
    <scope>NUCLEOTIDE SEQUENCE [LARGE SCALE GENOMIC DNA]</scope>
    <source>
        <strain evidence="1 2">NCTC11532</strain>
    </source>
</reference>
<organism evidence="1 2">
    <name type="scientific">Legionella wadsworthii</name>
    <dbReference type="NCBI Taxonomy" id="28088"/>
    <lineage>
        <taxon>Bacteria</taxon>
        <taxon>Pseudomonadati</taxon>
        <taxon>Pseudomonadota</taxon>
        <taxon>Gammaproteobacteria</taxon>
        <taxon>Legionellales</taxon>
        <taxon>Legionellaceae</taxon>
        <taxon>Legionella</taxon>
    </lineage>
</organism>
<dbReference type="AlphaFoldDB" id="A0A378LNW5"/>
<dbReference type="PANTHER" id="PTHR46586">
    <property type="entry name" value="ANKYRIN REPEAT-CONTAINING PROTEIN"/>
    <property type="match status" value="1"/>
</dbReference>
<name>A0A378LNW5_9GAMM</name>
<dbReference type="InterPro" id="IPR052050">
    <property type="entry name" value="SecEffector_AnkRepeat"/>
</dbReference>
<dbReference type="RefSeq" id="WP_115262267.1">
    <property type="nucleotide sequence ID" value="NZ_CAAAIS010000015.1"/>
</dbReference>
<dbReference type="SMART" id="SM00248">
    <property type="entry name" value="ANK"/>
    <property type="match status" value="6"/>
</dbReference>
<accession>A0A378LNW5</accession>
<dbReference type="InterPro" id="IPR036770">
    <property type="entry name" value="Ankyrin_rpt-contain_sf"/>
</dbReference>
<proteinExistence type="predicted"/>
<dbReference type="SUPFAM" id="SSF140860">
    <property type="entry name" value="Pseudo ankyrin repeat-like"/>
    <property type="match status" value="1"/>
</dbReference>
<dbReference type="SUPFAM" id="SSF48403">
    <property type="entry name" value="Ankyrin repeat"/>
    <property type="match status" value="1"/>
</dbReference>
<evidence type="ECO:0000313" key="1">
    <source>
        <dbReference type="EMBL" id="STY28675.1"/>
    </source>
</evidence>
<dbReference type="OrthoDB" id="5649599at2"/>
<dbReference type="Gene3D" id="1.25.40.20">
    <property type="entry name" value="Ankyrin repeat-containing domain"/>
    <property type="match status" value="2"/>
</dbReference>
<dbReference type="EMBL" id="UGPB01000001">
    <property type="protein sequence ID" value="STY28675.1"/>
    <property type="molecule type" value="Genomic_DNA"/>
</dbReference>
<dbReference type="Proteomes" id="UP000255297">
    <property type="component" value="Unassembled WGS sequence"/>
</dbReference>
<sequence>MKFSTHEKRMRHPLAKLIPQILWETLFVNELPNYLIPLMQEHDEHLLNQLIDEARPKRPYFTTDMLRMWLVIVLSHPELTTESLQQIADRIGMTDQMLFHAAVLWGNKNYFKYLMKQYSKSSLKYMITENNYHLFIQSAQRGDLYIFNKISQILRPKLQQMIEAKEFSAFKLAAENGHLSILKFLAEKAPEKLQQMILADNFFALRRSVEKGHLSVLKFLVEKASEKQQEMYAVYHLLFRIAAAVGHLSILQFFAEKSKDNLQEMISSGNYSAFKVAAAAGHLSVLQFLTEKAPDELPEMIKANNYFAFRHAAINGYLPVVQYLAEIAPEKLQEMIAAQNYASFRCAAADGRLSVIKYLSENAHDILQDMIEADNYGVIRGALQREKETHLINYLLSIAHAFAFADQHYNEYFVQVSLFVTNKLSELQLQKRTVEQENPYAVFDITNPDESKLLFYILRNLIRQNDPARRDDILFLLNIPSVKALAHTEVTPHKSNELLRLALSLENESAAEILMGIPAVREMAVQNNFYRLEQQSGLDLQALAQDRESAMTALTQGEQQRLKKGINYYKPMLKQASVQFIMEELYAMLAQLYEQNPASITILNQDHATTIVLPLHWEELQNLHLGEPVYHEALKAYYQHKAHSAWRYLSKPNPWMHEHASYVYVNPYNTQEKWSTFEEYQSLISMLYLAVLDKTMPCLDNHTFESRLEHFINELAFIGRAHNWDTTRSIIAGNGDVITQEFDDLEGDRPSCFSGVKRRLFQSVLDHPFFMILTEDIIKQEIREFVRQHFKDSIDDKNRNAIKTAWEKGILLEERTNEDWAALNAIDICQEKLDAFIRSLKNKYDKEQLVFFIPYIKNKFALNPDKEFQRAHLLKFGYLHLEELFESNCQKKEKNQSELQGLNQFGLFAPGEPLSTLEHSTPRWQNE</sequence>
<evidence type="ECO:0000313" key="2">
    <source>
        <dbReference type="Proteomes" id="UP000255297"/>
    </source>
</evidence>
<dbReference type="STRING" id="1122170.GCA_000701265_03098"/>
<dbReference type="PANTHER" id="PTHR46586:SF5">
    <property type="match status" value="1"/>
</dbReference>
<protein>
    <submittedName>
        <fullName evidence="1">Ankyrin repeat protein</fullName>
    </submittedName>
</protein>
<gene>
    <name evidence="1" type="ORF">NCTC11532_00850</name>
</gene>